<dbReference type="PANTHER" id="PTHR42682:SF5">
    <property type="entry name" value="HYDROGENASE-4 COMPONENT F"/>
    <property type="match status" value="1"/>
</dbReference>
<dbReference type="InterPro" id="IPR052175">
    <property type="entry name" value="ComplexI-like_HydComp"/>
</dbReference>
<evidence type="ECO:0000256" key="4">
    <source>
        <dbReference type="ARBA" id="ARBA00022989"/>
    </source>
</evidence>
<dbReference type="GO" id="GO:0042773">
    <property type="term" value="P:ATP synthesis coupled electron transport"/>
    <property type="evidence" value="ECO:0007669"/>
    <property type="project" value="InterPro"/>
</dbReference>
<feature type="transmembrane region" description="Helical" evidence="8">
    <location>
        <begin position="240"/>
        <end position="259"/>
    </location>
</feature>
<evidence type="ECO:0000313" key="11">
    <source>
        <dbReference type="Proteomes" id="UP000199473"/>
    </source>
</evidence>
<evidence type="ECO:0000256" key="2">
    <source>
        <dbReference type="ARBA" id="ARBA00022475"/>
    </source>
</evidence>
<evidence type="ECO:0000256" key="7">
    <source>
        <dbReference type="RuleBase" id="RU000320"/>
    </source>
</evidence>
<organism evidence="10 11">
    <name type="scientific">Falsiroseomonas stagni DSM 19981</name>
    <dbReference type="NCBI Taxonomy" id="1123062"/>
    <lineage>
        <taxon>Bacteria</taxon>
        <taxon>Pseudomonadati</taxon>
        <taxon>Pseudomonadota</taxon>
        <taxon>Alphaproteobacteria</taxon>
        <taxon>Acetobacterales</taxon>
        <taxon>Roseomonadaceae</taxon>
        <taxon>Falsiroseomonas</taxon>
    </lineage>
</organism>
<dbReference type="GO" id="GO:0016491">
    <property type="term" value="F:oxidoreductase activity"/>
    <property type="evidence" value="ECO:0007669"/>
    <property type="project" value="UniProtKB-KW"/>
</dbReference>
<dbReference type="GO" id="GO:0008137">
    <property type="term" value="F:NADH dehydrogenase (ubiquinone) activity"/>
    <property type="evidence" value="ECO:0007669"/>
    <property type="project" value="InterPro"/>
</dbReference>
<dbReference type="EMBL" id="FOSQ01000003">
    <property type="protein sequence ID" value="SFK53333.1"/>
    <property type="molecule type" value="Genomic_DNA"/>
</dbReference>
<feature type="transmembrane region" description="Helical" evidence="8">
    <location>
        <begin position="460"/>
        <end position="481"/>
    </location>
</feature>
<evidence type="ECO:0000256" key="1">
    <source>
        <dbReference type="ARBA" id="ARBA00004651"/>
    </source>
</evidence>
<protein>
    <submittedName>
        <fullName evidence="10">Hydrogenase-4 component F</fullName>
    </submittedName>
</protein>
<feature type="transmembrane region" description="Helical" evidence="8">
    <location>
        <begin position="35"/>
        <end position="52"/>
    </location>
</feature>
<keyword evidence="11" id="KW-1185">Reference proteome</keyword>
<sequence>MELHLPWLIVFLPWGGAVVLALMPHGDGQRGRLPAAVNVGVAAASLVLALVVMGEEFGQQGWTRTDALNLPFVLVGAVIGLTTACFSFATVAAERFDDLRARAYHAAFQVFMGAQYLALLSDNLGVMWVAIEIATLASVLMVAVHGTAAAVEAAWKFFILCGVGIALALFGTILLYLAAQPVVGTGDPGLSWGALVAVASRCDPGVLSLAFVFLLVGYGTKAGLAPLHSWLPDAEAEGPLPINAVLSGLLLNAALFAVLRAKAIVGAHPGALPPGPLLVAFGLLSLLLAAFALWRRRDARRLLAWSSIEHMGLATFAFGIGGPAASLAGLLHMLGHSLVKSAAFFAVGAAAHLKGSQKIADIGGLATSHPGLGWALALAMAALAGLPPFTLFLSEFSMVVATAASQPWLLLPLGLGLLVAGGALVTAMQRLCLGEPTPDRPAEGAFALPGGLLWASIPTWLHLVLAALLALAAPAGLAALLRDGARMVG</sequence>
<evidence type="ECO:0000259" key="9">
    <source>
        <dbReference type="Pfam" id="PF00361"/>
    </source>
</evidence>
<dbReference type="InterPro" id="IPR003918">
    <property type="entry name" value="NADH_UbQ_OxRdtase"/>
</dbReference>
<feature type="domain" description="NADH:quinone oxidoreductase/Mrp antiporter transmembrane" evidence="9">
    <location>
        <begin position="121"/>
        <end position="413"/>
    </location>
</feature>
<keyword evidence="5" id="KW-0560">Oxidoreductase</keyword>
<keyword evidence="2" id="KW-1003">Cell membrane</keyword>
<feature type="transmembrane region" description="Helical" evidence="8">
    <location>
        <begin position="157"/>
        <end position="179"/>
    </location>
</feature>
<reference evidence="10 11" key="1">
    <citation type="submission" date="2016-10" db="EMBL/GenBank/DDBJ databases">
        <authorList>
            <person name="de Groot N.N."/>
        </authorList>
    </citation>
    <scope>NUCLEOTIDE SEQUENCE [LARGE SCALE GENOMIC DNA]</scope>
    <source>
        <strain evidence="10 11">DSM 19981</strain>
    </source>
</reference>
<name>A0A1I4AAJ8_9PROT</name>
<dbReference type="PRINTS" id="PR01437">
    <property type="entry name" value="NUOXDRDTASE4"/>
</dbReference>
<keyword evidence="6 8" id="KW-0472">Membrane</keyword>
<feature type="transmembrane region" description="Helical" evidence="8">
    <location>
        <begin position="103"/>
        <end position="120"/>
    </location>
</feature>
<feature type="transmembrane region" description="Helical" evidence="8">
    <location>
        <begin position="72"/>
        <end position="91"/>
    </location>
</feature>
<dbReference type="GO" id="GO:0005886">
    <property type="term" value="C:plasma membrane"/>
    <property type="evidence" value="ECO:0007669"/>
    <property type="project" value="UniProtKB-SubCell"/>
</dbReference>
<feature type="transmembrane region" description="Helical" evidence="8">
    <location>
        <begin position="191"/>
        <end position="219"/>
    </location>
</feature>
<evidence type="ECO:0000256" key="5">
    <source>
        <dbReference type="ARBA" id="ARBA00023002"/>
    </source>
</evidence>
<dbReference type="PANTHER" id="PTHR42682">
    <property type="entry name" value="HYDROGENASE-4 COMPONENT F"/>
    <property type="match status" value="1"/>
</dbReference>
<evidence type="ECO:0000256" key="3">
    <source>
        <dbReference type="ARBA" id="ARBA00022692"/>
    </source>
</evidence>
<feature type="transmembrane region" description="Helical" evidence="8">
    <location>
        <begin position="408"/>
        <end position="428"/>
    </location>
</feature>
<gene>
    <name evidence="10" type="ORF">SAMN02745775_103276</name>
</gene>
<dbReference type="RefSeq" id="WP_217648693.1">
    <property type="nucleotide sequence ID" value="NZ_FOSQ01000003.1"/>
</dbReference>
<feature type="transmembrane region" description="Helical" evidence="8">
    <location>
        <begin position="374"/>
        <end position="396"/>
    </location>
</feature>
<keyword evidence="4 8" id="KW-1133">Transmembrane helix</keyword>
<dbReference type="STRING" id="1123062.SAMN02745775_103276"/>
<accession>A0A1I4AAJ8</accession>
<dbReference type="AlphaFoldDB" id="A0A1I4AAJ8"/>
<keyword evidence="3 7" id="KW-0812">Transmembrane</keyword>
<feature type="transmembrane region" description="Helical" evidence="8">
    <location>
        <begin position="313"/>
        <end position="334"/>
    </location>
</feature>
<dbReference type="InterPro" id="IPR001750">
    <property type="entry name" value="ND/Mrp_TM"/>
</dbReference>
<feature type="transmembrane region" description="Helical" evidence="8">
    <location>
        <begin position="6"/>
        <end position="23"/>
    </location>
</feature>
<feature type="transmembrane region" description="Helical" evidence="8">
    <location>
        <begin position="126"/>
        <end position="145"/>
    </location>
</feature>
<evidence type="ECO:0000313" key="10">
    <source>
        <dbReference type="EMBL" id="SFK53333.1"/>
    </source>
</evidence>
<evidence type="ECO:0000256" key="6">
    <source>
        <dbReference type="ARBA" id="ARBA00023136"/>
    </source>
</evidence>
<dbReference type="Proteomes" id="UP000199473">
    <property type="component" value="Unassembled WGS sequence"/>
</dbReference>
<dbReference type="Pfam" id="PF00361">
    <property type="entry name" value="Proton_antipo_M"/>
    <property type="match status" value="1"/>
</dbReference>
<proteinExistence type="predicted"/>
<comment type="subcellular location">
    <subcellularLocation>
        <location evidence="1">Cell membrane</location>
        <topology evidence="1">Multi-pass membrane protein</topology>
    </subcellularLocation>
    <subcellularLocation>
        <location evidence="7">Membrane</location>
        <topology evidence="7">Multi-pass membrane protein</topology>
    </subcellularLocation>
</comment>
<feature type="transmembrane region" description="Helical" evidence="8">
    <location>
        <begin position="271"/>
        <end position="293"/>
    </location>
</feature>
<evidence type="ECO:0000256" key="8">
    <source>
        <dbReference type="SAM" id="Phobius"/>
    </source>
</evidence>